<dbReference type="GO" id="GO:0046872">
    <property type="term" value="F:metal ion binding"/>
    <property type="evidence" value="ECO:0007669"/>
    <property type="project" value="UniProtKB-KW"/>
</dbReference>
<sequence length="359" mass="42018">MILRLLVITLLALSLKASVTFDEANLLYARDEYKKAFEAFSLLAKDDADAAYMLAKMYEQGEGCEKSEEKAQEWYKASAHIYYEQAKHSPLRNVQKHQKEIFKTLDRVDNNQTQETLRQFVQSLYNFKAHNANYFLPFSYRYDDNYDEVNGHEAGKVETEFQVSLKYDFAANFFKLREIYSVAYTQKSFWQSYKESAFIRESNYSPEFFVTFPTSSQDDGGFLKGIRVGVAHQSNGRGAEYERSWNYVNASLFFQYDILLCELKLWARLPDATDYNPELIDTIGHGYFRIAVPYKKHLFDMKIMNNFNSKGSIEFNYTHPVSSRDDLFFYMKFFNGYGESLIDYDNHIKKVGIGFSISR</sequence>
<keyword evidence="11" id="KW-0812">Transmembrane</keyword>
<evidence type="ECO:0000256" key="1">
    <source>
        <dbReference type="ARBA" id="ARBA00000111"/>
    </source>
</evidence>
<dbReference type="InterPro" id="IPR036541">
    <property type="entry name" value="PLipase_A1_sf"/>
</dbReference>
<dbReference type="GO" id="GO:0016042">
    <property type="term" value="P:lipid catabolic process"/>
    <property type="evidence" value="ECO:0007669"/>
    <property type="project" value="UniProtKB-KW"/>
</dbReference>
<dbReference type="GO" id="GO:0046677">
    <property type="term" value="P:response to antibiotic"/>
    <property type="evidence" value="ECO:0007669"/>
    <property type="project" value="UniProtKB-KW"/>
</dbReference>
<dbReference type="SUPFAM" id="SSF81901">
    <property type="entry name" value="HCP-like"/>
    <property type="match status" value="1"/>
</dbReference>
<comment type="catalytic activity">
    <reaction evidence="3">
        <text>a 1,2-diacyl-sn-glycero-3-phosphocholine + H2O = a 1-acyl-sn-glycero-3-phosphocholine + a fatty acid + H(+)</text>
        <dbReference type="Rhea" id="RHEA:15801"/>
        <dbReference type="ChEBI" id="CHEBI:15377"/>
        <dbReference type="ChEBI" id="CHEBI:15378"/>
        <dbReference type="ChEBI" id="CHEBI:28868"/>
        <dbReference type="ChEBI" id="CHEBI:57643"/>
        <dbReference type="ChEBI" id="CHEBI:58168"/>
        <dbReference type="EC" id="3.1.1.4"/>
    </reaction>
</comment>
<keyword evidence="10" id="KW-1134">Transmembrane beta strand</keyword>
<organism evidence="26 27">
    <name type="scientific">Sulfurimonas denitrificans (strain ATCC 33889 / DSM 1251)</name>
    <name type="common">Thiomicrospira denitrificans (strain ATCC 33889 / DSM 1251)</name>
    <dbReference type="NCBI Taxonomy" id="326298"/>
    <lineage>
        <taxon>Bacteria</taxon>
        <taxon>Pseudomonadati</taxon>
        <taxon>Campylobacterota</taxon>
        <taxon>Epsilonproteobacteria</taxon>
        <taxon>Campylobacterales</taxon>
        <taxon>Sulfurimonadaceae</taxon>
        <taxon>Sulfurimonas</taxon>
    </lineage>
</organism>
<proteinExistence type="inferred from homology"/>
<accession>Q30UN4</accession>
<keyword evidence="20" id="KW-0998">Cell outer membrane</keyword>
<keyword evidence="27" id="KW-1185">Reference proteome</keyword>
<dbReference type="GO" id="GO:0009279">
    <property type="term" value="C:cell outer membrane"/>
    <property type="evidence" value="ECO:0007669"/>
    <property type="project" value="UniProtKB-SubCell"/>
</dbReference>
<dbReference type="InterPro" id="IPR006597">
    <property type="entry name" value="Sel1-like"/>
</dbReference>
<evidence type="ECO:0000256" key="13">
    <source>
        <dbReference type="ARBA" id="ARBA00022729"/>
    </source>
</evidence>
<dbReference type="Pfam" id="PF02253">
    <property type="entry name" value="PLA1"/>
    <property type="match status" value="1"/>
</dbReference>
<dbReference type="STRING" id="326298.Suden_0016"/>
<dbReference type="EC" id="3.1.1.4" evidence="9"/>
<evidence type="ECO:0000256" key="16">
    <source>
        <dbReference type="ARBA" id="ARBA00022963"/>
    </source>
</evidence>
<evidence type="ECO:0000256" key="7">
    <source>
        <dbReference type="ARBA" id="ARBA00012865"/>
    </source>
</evidence>
<feature type="binding site" description="in dimeric form" evidence="24">
    <location>
        <position position="196"/>
    </location>
    <ligand>
        <name>Ca(2+)</name>
        <dbReference type="ChEBI" id="CHEBI:29108"/>
        <label>1</label>
    </ligand>
</feature>
<dbReference type="SMART" id="SM00671">
    <property type="entry name" value="SEL1"/>
    <property type="match status" value="1"/>
</dbReference>
<dbReference type="eggNOG" id="COG2829">
    <property type="taxonomic scope" value="Bacteria"/>
</dbReference>
<comment type="cofactor">
    <cofactor evidence="24">
        <name>Ca(2+)</name>
        <dbReference type="ChEBI" id="CHEBI:29108"/>
    </cofactor>
    <text evidence="24">Binds 1 Ca(2+) ion per monomer.</text>
</comment>
<evidence type="ECO:0000256" key="10">
    <source>
        <dbReference type="ARBA" id="ARBA00022452"/>
    </source>
</evidence>
<evidence type="ECO:0000256" key="24">
    <source>
        <dbReference type="PIRSR" id="PIRSR603187-2"/>
    </source>
</evidence>
<dbReference type="InterPro" id="IPR003187">
    <property type="entry name" value="PLipase_A1"/>
</dbReference>
<evidence type="ECO:0000256" key="4">
    <source>
        <dbReference type="ARBA" id="ARBA00004571"/>
    </source>
</evidence>
<dbReference type="InterPro" id="IPR011990">
    <property type="entry name" value="TPR-like_helical_dom_sf"/>
</dbReference>
<dbReference type="Proteomes" id="UP000002714">
    <property type="component" value="Chromosome"/>
</dbReference>
<evidence type="ECO:0000256" key="18">
    <source>
        <dbReference type="ARBA" id="ARBA00023136"/>
    </source>
</evidence>
<evidence type="ECO:0000256" key="11">
    <source>
        <dbReference type="ARBA" id="ARBA00022692"/>
    </source>
</evidence>
<dbReference type="PANTHER" id="PTHR40457:SF1">
    <property type="entry name" value="PHOSPHOLIPASE A1"/>
    <property type="match status" value="1"/>
</dbReference>
<evidence type="ECO:0000256" key="14">
    <source>
        <dbReference type="ARBA" id="ARBA00022801"/>
    </source>
</evidence>
<keyword evidence="14" id="KW-0378">Hydrolase</keyword>
<keyword evidence="21" id="KW-0046">Antibiotic resistance</keyword>
<evidence type="ECO:0000256" key="22">
    <source>
        <dbReference type="ARBA" id="ARBA00032375"/>
    </source>
</evidence>
<dbReference type="EMBL" id="CP000153">
    <property type="protein sequence ID" value="ABB43297.1"/>
    <property type="molecule type" value="Genomic_DNA"/>
</dbReference>
<keyword evidence="17" id="KW-0443">Lipid metabolism</keyword>
<comment type="subcellular location">
    <subcellularLocation>
        <location evidence="4">Cell outer membrane</location>
        <topology evidence="4">Multi-pass membrane protein</topology>
    </subcellularLocation>
</comment>
<keyword evidence="12 24" id="KW-0479">Metal-binding</keyword>
<evidence type="ECO:0000313" key="26">
    <source>
        <dbReference type="EMBL" id="ABB43297.1"/>
    </source>
</evidence>
<feature type="active site" description="Proton acceptor" evidence="23">
    <location>
        <position position="232"/>
    </location>
</feature>
<dbReference type="PRINTS" id="PR01486">
    <property type="entry name" value="PHPHLIPASEA1"/>
</dbReference>
<dbReference type="Gene3D" id="1.25.40.10">
    <property type="entry name" value="Tetratricopeptide repeat domain"/>
    <property type="match status" value="1"/>
</dbReference>
<gene>
    <name evidence="26" type="ordered locus">Suden_0016</name>
</gene>
<evidence type="ECO:0000256" key="5">
    <source>
        <dbReference type="ARBA" id="ARBA00010525"/>
    </source>
</evidence>
<evidence type="ECO:0000256" key="25">
    <source>
        <dbReference type="SAM" id="SignalP"/>
    </source>
</evidence>
<comment type="catalytic activity">
    <reaction evidence="1">
        <text>a 1,2-diacyl-sn-glycero-3-phosphocholine + H2O = a 2-acyl-sn-glycero-3-phosphocholine + a fatty acid + H(+)</text>
        <dbReference type="Rhea" id="RHEA:18689"/>
        <dbReference type="ChEBI" id="CHEBI:15377"/>
        <dbReference type="ChEBI" id="CHEBI:15378"/>
        <dbReference type="ChEBI" id="CHEBI:28868"/>
        <dbReference type="ChEBI" id="CHEBI:57643"/>
        <dbReference type="ChEBI" id="CHEBI:57875"/>
        <dbReference type="EC" id="3.1.1.32"/>
    </reaction>
</comment>
<comment type="similarity">
    <text evidence="5">Belongs to the phospholipase A1 family.</text>
</comment>
<feature type="signal peptide" evidence="25">
    <location>
        <begin position="1"/>
        <end position="17"/>
    </location>
</feature>
<dbReference type="PANTHER" id="PTHR40457">
    <property type="entry name" value="PHOSPHOLIPASE A1"/>
    <property type="match status" value="1"/>
</dbReference>
<dbReference type="EC" id="3.1.1.32" evidence="8"/>
<evidence type="ECO:0000256" key="12">
    <source>
        <dbReference type="ARBA" id="ARBA00022723"/>
    </source>
</evidence>
<dbReference type="EC" id="3.5.2.6" evidence="7"/>
<dbReference type="KEGG" id="tdn:Suden_0016"/>
<evidence type="ECO:0000256" key="6">
    <source>
        <dbReference type="ARBA" id="ARBA00011702"/>
    </source>
</evidence>
<evidence type="ECO:0000313" key="27">
    <source>
        <dbReference type="Proteomes" id="UP000002714"/>
    </source>
</evidence>
<evidence type="ECO:0000256" key="23">
    <source>
        <dbReference type="PIRSR" id="PIRSR603187-1"/>
    </source>
</evidence>
<keyword evidence="19" id="KW-1015">Disulfide bond</keyword>
<dbReference type="GO" id="GO:0008800">
    <property type="term" value="F:beta-lactamase activity"/>
    <property type="evidence" value="ECO:0007669"/>
    <property type="project" value="UniProtKB-EC"/>
</dbReference>
<feature type="chain" id="PRO_5039892919" description="Phosphatidylcholine 1-acylhydrolase" evidence="25">
    <location>
        <begin position="18"/>
        <end position="359"/>
    </location>
</feature>
<evidence type="ECO:0000256" key="8">
    <source>
        <dbReference type="ARBA" id="ARBA00013179"/>
    </source>
</evidence>
<dbReference type="GO" id="GO:0004623">
    <property type="term" value="F:phospholipase A2 activity"/>
    <property type="evidence" value="ECO:0007669"/>
    <property type="project" value="UniProtKB-EC"/>
</dbReference>
<comment type="subunit">
    <text evidence="6">Homodimer; dimerization is reversible, and the dimeric form is the active one.</text>
</comment>
<evidence type="ECO:0000256" key="2">
    <source>
        <dbReference type="ARBA" id="ARBA00001526"/>
    </source>
</evidence>
<feature type="binding site" description="in dimeric form" evidence="24">
    <location>
        <position position="237"/>
    </location>
    <ligand>
        <name>Ca(2+)</name>
        <dbReference type="ChEBI" id="CHEBI:29108"/>
        <label>1</label>
    </ligand>
</feature>
<keyword evidence="15 24" id="KW-0106">Calcium</keyword>
<feature type="active site" description="Nucleophile" evidence="23">
    <location>
        <position position="234"/>
    </location>
</feature>
<dbReference type="RefSeq" id="WP_011371652.1">
    <property type="nucleotide sequence ID" value="NC_007575.1"/>
</dbReference>
<dbReference type="Gene3D" id="2.40.230.10">
    <property type="entry name" value="Phospholipase A1"/>
    <property type="match status" value="1"/>
</dbReference>
<name>Q30UN4_SULDN</name>
<dbReference type="HOGENOM" id="CLU_045813_2_0_7"/>
<evidence type="ECO:0000256" key="21">
    <source>
        <dbReference type="ARBA" id="ARBA00023251"/>
    </source>
</evidence>
<evidence type="ECO:0000256" key="3">
    <source>
        <dbReference type="ARBA" id="ARBA00001604"/>
    </source>
</evidence>
<comment type="catalytic activity">
    <reaction evidence="2">
        <text>a beta-lactam + H2O = a substituted beta-amino acid</text>
        <dbReference type="Rhea" id="RHEA:20401"/>
        <dbReference type="ChEBI" id="CHEBI:15377"/>
        <dbReference type="ChEBI" id="CHEBI:35627"/>
        <dbReference type="ChEBI" id="CHEBI:140347"/>
        <dbReference type="EC" id="3.5.2.6"/>
    </reaction>
</comment>
<evidence type="ECO:0000256" key="19">
    <source>
        <dbReference type="ARBA" id="ARBA00023157"/>
    </source>
</evidence>
<evidence type="ECO:0000256" key="15">
    <source>
        <dbReference type="ARBA" id="ARBA00022837"/>
    </source>
</evidence>
<evidence type="ECO:0000256" key="20">
    <source>
        <dbReference type="ARBA" id="ARBA00023237"/>
    </source>
</evidence>
<reference evidence="26 27" key="1">
    <citation type="journal article" date="2008" name="Appl. Environ. Microbiol.">
        <title>Genome of the epsilonproteobacterial chemolithoautotroph Sulfurimonas denitrificans.</title>
        <authorList>
            <person name="Sievert S.M."/>
            <person name="Scott K.M."/>
            <person name="Klotz M.G."/>
            <person name="Chain P.S.G."/>
            <person name="Hauser L.J."/>
            <person name="Hemp J."/>
            <person name="Huegler M."/>
            <person name="Land M."/>
            <person name="Lapidus A."/>
            <person name="Larimer F.W."/>
            <person name="Lucas S."/>
            <person name="Malfatti S.A."/>
            <person name="Meyer F."/>
            <person name="Paulsen I.T."/>
            <person name="Ren Q."/>
            <person name="Simon J."/>
            <person name="Bailey K."/>
            <person name="Diaz E."/>
            <person name="Fitzpatrick K.A."/>
            <person name="Glover B."/>
            <person name="Gwatney N."/>
            <person name="Korajkic A."/>
            <person name="Long A."/>
            <person name="Mobberley J.M."/>
            <person name="Pantry S.N."/>
            <person name="Pazder G."/>
            <person name="Peterson S."/>
            <person name="Quintanilla J.D."/>
            <person name="Sprinkle R."/>
            <person name="Stephens J."/>
            <person name="Thomas P."/>
            <person name="Vaughn R."/>
            <person name="Weber M.J."/>
            <person name="Wooten L.L."/>
        </authorList>
    </citation>
    <scope>NUCLEOTIDE SEQUENCE [LARGE SCALE GENOMIC DNA]</scope>
    <source>
        <strain evidence="27">ATCC 33889 / DSM 1251</strain>
    </source>
</reference>
<keyword evidence="13 25" id="KW-0732">Signal</keyword>
<dbReference type="SUPFAM" id="SSF56931">
    <property type="entry name" value="Outer membrane phospholipase A (OMPLA)"/>
    <property type="match status" value="1"/>
</dbReference>
<protein>
    <recommendedName>
        <fullName evidence="22">Phosphatidylcholine 1-acylhydrolase</fullName>
        <ecNumber evidence="8">3.1.1.32</ecNumber>
        <ecNumber evidence="9">3.1.1.4</ecNumber>
        <ecNumber evidence="7">3.5.2.6</ecNumber>
    </recommendedName>
</protein>
<evidence type="ECO:0000256" key="9">
    <source>
        <dbReference type="ARBA" id="ARBA00013278"/>
    </source>
</evidence>
<evidence type="ECO:0000256" key="17">
    <source>
        <dbReference type="ARBA" id="ARBA00023098"/>
    </source>
</evidence>
<keyword evidence="16" id="KW-0442">Lipid degradation</keyword>
<keyword evidence="18" id="KW-0472">Membrane</keyword>
<dbReference type="GO" id="GO:0008970">
    <property type="term" value="F:phospholipase A1 activity"/>
    <property type="evidence" value="ECO:0007669"/>
    <property type="project" value="UniProtKB-EC"/>
</dbReference>
<dbReference type="AlphaFoldDB" id="Q30UN4"/>